<keyword evidence="2" id="KW-1185">Reference proteome</keyword>
<evidence type="ECO:0000313" key="2">
    <source>
        <dbReference type="Proteomes" id="UP001066276"/>
    </source>
</evidence>
<sequence>MDGATYALIHTKQEFCVGSNKAGRLLAHRLRAQTTQQRVEALMGQQGERIDHNDQIVQALERFYAQLYTADPLVEENYTSNLGHVPLERLLTIDVPQLVQDVVRWGTLSDLMPAT</sequence>
<name>A0AAV7M6E7_PLEWA</name>
<proteinExistence type="predicted"/>
<dbReference type="EMBL" id="JANPWB010000014">
    <property type="protein sequence ID" value="KAJ1096703.1"/>
    <property type="molecule type" value="Genomic_DNA"/>
</dbReference>
<evidence type="ECO:0000313" key="1">
    <source>
        <dbReference type="EMBL" id="KAJ1096703.1"/>
    </source>
</evidence>
<organism evidence="1 2">
    <name type="scientific">Pleurodeles waltl</name>
    <name type="common">Iberian ribbed newt</name>
    <dbReference type="NCBI Taxonomy" id="8319"/>
    <lineage>
        <taxon>Eukaryota</taxon>
        <taxon>Metazoa</taxon>
        <taxon>Chordata</taxon>
        <taxon>Craniata</taxon>
        <taxon>Vertebrata</taxon>
        <taxon>Euteleostomi</taxon>
        <taxon>Amphibia</taxon>
        <taxon>Batrachia</taxon>
        <taxon>Caudata</taxon>
        <taxon>Salamandroidea</taxon>
        <taxon>Salamandridae</taxon>
        <taxon>Pleurodelinae</taxon>
        <taxon>Pleurodeles</taxon>
    </lineage>
</organism>
<comment type="caution">
    <text evidence="1">The sequence shown here is derived from an EMBL/GenBank/DDBJ whole genome shotgun (WGS) entry which is preliminary data.</text>
</comment>
<dbReference type="AlphaFoldDB" id="A0AAV7M6E7"/>
<reference evidence="1" key="1">
    <citation type="journal article" date="2022" name="bioRxiv">
        <title>Sequencing and chromosome-scale assembly of the giantPleurodeles waltlgenome.</title>
        <authorList>
            <person name="Brown T."/>
            <person name="Elewa A."/>
            <person name="Iarovenko S."/>
            <person name="Subramanian E."/>
            <person name="Araus A.J."/>
            <person name="Petzold A."/>
            <person name="Susuki M."/>
            <person name="Suzuki K.-i.T."/>
            <person name="Hayashi T."/>
            <person name="Toyoda A."/>
            <person name="Oliveira C."/>
            <person name="Osipova E."/>
            <person name="Leigh N.D."/>
            <person name="Simon A."/>
            <person name="Yun M.H."/>
        </authorList>
    </citation>
    <scope>NUCLEOTIDE SEQUENCE</scope>
    <source>
        <strain evidence="1">20211129_DDA</strain>
        <tissue evidence="1">Liver</tissue>
    </source>
</reference>
<protein>
    <submittedName>
        <fullName evidence="1">Uncharacterized protein</fullName>
    </submittedName>
</protein>
<dbReference type="Proteomes" id="UP001066276">
    <property type="component" value="Chromosome 10"/>
</dbReference>
<gene>
    <name evidence="1" type="ORF">NDU88_001835</name>
</gene>
<accession>A0AAV7M6E7</accession>